<dbReference type="PANTHER" id="PTHR39201">
    <property type="entry name" value="EXPORTED PROTEIN-RELATED"/>
    <property type="match status" value="1"/>
</dbReference>
<name>A0A4U8YHI6_9BACT</name>
<dbReference type="GO" id="GO:0010181">
    <property type="term" value="F:FMN binding"/>
    <property type="evidence" value="ECO:0007669"/>
    <property type="project" value="InterPro"/>
</dbReference>
<dbReference type="PANTHER" id="PTHR39201:SF1">
    <property type="entry name" value="FLAVODOXIN-LIKE DOMAIN-CONTAINING PROTEIN"/>
    <property type="match status" value="1"/>
</dbReference>
<evidence type="ECO:0000259" key="2">
    <source>
        <dbReference type="PROSITE" id="PS50902"/>
    </source>
</evidence>
<dbReference type="RefSeq" id="WP_180136858.1">
    <property type="nucleotide sequence ID" value="NZ_CAADHO010000001.1"/>
</dbReference>
<accession>A0A4U8YHI6</accession>
<dbReference type="Pfam" id="PF12724">
    <property type="entry name" value="Flavodoxin_5"/>
    <property type="match status" value="1"/>
</dbReference>
<comment type="cofactor">
    <cofactor evidence="1">
        <name>FMN</name>
        <dbReference type="ChEBI" id="CHEBI:58210"/>
    </cofactor>
</comment>
<evidence type="ECO:0000313" key="4">
    <source>
        <dbReference type="Proteomes" id="UP000507962"/>
    </source>
</evidence>
<sequence>MRKTLLVFYSRTGTTKALAETIRARLNCDTEEVFDLKDRSGFFGNLMGGLDALLQRQTVISEPAHDPADYDRIIIGTPVWYGNLAPAVRTWLTRNAPLTKESATGFFCTFAGKGNIRAGKKFSGLAMAKNPALLCVQNGEEHGITQDRVEAFAQDMERKYPG</sequence>
<keyword evidence="4" id="KW-1185">Reference proteome</keyword>
<dbReference type="GO" id="GO:0009055">
    <property type="term" value="F:electron transfer activity"/>
    <property type="evidence" value="ECO:0007669"/>
    <property type="project" value="InterPro"/>
</dbReference>
<reference evidence="3 4" key="1">
    <citation type="submission" date="2019-03" db="EMBL/GenBank/DDBJ databases">
        <authorList>
            <person name="Nijsse B."/>
        </authorList>
    </citation>
    <scope>NUCLEOTIDE SEQUENCE [LARGE SCALE GENOMIC DNA]</scope>
    <source>
        <strain evidence="3">Desulfoluna butyratoxydans MSL71</strain>
    </source>
</reference>
<dbReference type="SUPFAM" id="SSF52218">
    <property type="entry name" value="Flavoproteins"/>
    <property type="match status" value="1"/>
</dbReference>
<dbReference type="InterPro" id="IPR026816">
    <property type="entry name" value="Flavodoxin_dom"/>
</dbReference>
<dbReference type="Proteomes" id="UP000507962">
    <property type="component" value="Unassembled WGS sequence"/>
</dbReference>
<dbReference type="AlphaFoldDB" id="A0A4U8YHI6"/>
<dbReference type="InterPro" id="IPR001226">
    <property type="entry name" value="Flavodoxin_CS"/>
</dbReference>
<dbReference type="PROSITE" id="PS50902">
    <property type="entry name" value="FLAVODOXIN_LIKE"/>
    <property type="match status" value="1"/>
</dbReference>
<proteinExistence type="predicted"/>
<dbReference type="InterPro" id="IPR008254">
    <property type="entry name" value="Flavodoxin/NO_synth"/>
</dbReference>
<dbReference type="InterPro" id="IPR029039">
    <property type="entry name" value="Flavoprotein-like_sf"/>
</dbReference>
<organism evidence="3 4">
    <name type="scientific">Desulfoluna butyratoxydans</name>
    <dbReference type="NCBI Taxonomy" id="231438"/>
    <lineage>
        <taxon>Bacteria</taxon>
        <taxon>Pseudomonadati</taxon>
        <taxon>Thermodesulfobacteriota</taxon>
        <taxon>Desulfobacteria</taxon>
        <taxon>Desulfobacterales</taxon>
        <taxon>Desulfolunaceae</taxon>
        <taxon>Desulfoluna</taxon>
    </lineage>
</organism>
<dbReference type="PROSITE" id="PS00201">
    <property type="entry name" value="FLAVODOXIN"/>
    <property type="match status" value="1"/>
</dbReference>
<evidence type="ECO:0000313" key="3">
    <source>
        <dbReference type="EMBL" id="VFQ42624.1"/>
    </source>
</evidence>
<feature type="domain" description="Flavodoxin-like" evidence="2">
    <location>
        <begin position="4"/>
        <end position="162"/>
    </location>
</feature>
<dbReference type="Gene3D" id="3.40.50.360">
    <property type="match status" value="1"/>
</dbReference>
<dbReference type="EMBL" id="CAADHO010000001">
    <property type="protein sequence ID" value="VFQ42624.1"/>
    <property type="molecule type" value="Genomic_DNA"/>
</dbReference>
<gene>
    <name evidence="3" type="ORF">MSL71_2450</name>
</gene>
<evidence type="ECO:0000256" key="1">
    <source>
        <dbReference type="ARBA" id="ARBA00001917"/>
    </source>
</evidence>
<protein>
    <submittedName>
        <fullName evidence="3">Flavodoxin domain</fullName>
    </submittedName>
</protein>